<reference evidence="5" key="1">
    <citation type="journal article" date="2021" name="PeerJ">
        <title>Extensive microbial diversity within the chicken gut microbiome revealed by metagenomics and culture.</title>
        <authorList>
            <person name="Gilroy R."/>
            <person name="Ravi A."/>
            <person name="Getino M."/>
            <person name="Pursley I."/>
            <person name="Horton D.L."/>
            <person name="Alikhan N.F."/>
            <person name="Baker D."/>
            <person name="Gharbi K."/>
            <person name="Hall N."/>
            <person name="Watson M."/>
            <person name="Adriaenssens E.M."/>
            <person name="Foster-Nyarko E."/>
            <person name="Jarju S."/>
            <person name="Secka A."/>
            <person name="Antonio M."/>
            <person name="Oren A."/>
            <person name="Chaudhuri R.R."/>
            <person name="La Ragione R."/>
            <person name="Hildebrand F."/>
            <person name="Pallen M.J."/>
        </authorList>
    </citation>
    <scope>NUCLEOTIDE SEQUENCE</scope>
    <source>
        <strain evidence="5">378</strain>
    </source>
</reference>
<gene>
    <name evidence="5" type="ORF">H9847_00490</name>
</gene>
<keyword evidence="2 5" id="KW-0378">Hydrolase</keyword>
<dbReference type="InterPro" id="IPR000322">
    <property type="entry name" value="Glyco_hydro_31_TIM"/>
</dbReference>
<reference evidence="5" key="2">
    <citation type="submission" date="2021-04" db="EMBL/GenBank/DDBJ databases">
        <authorList>
            <person name="Gilroy R."/>
        </authorList>
    </citation>
    <scope>NUCLEOTIDE SEQUENCE</scope>
    <source>
        <strain evidence="5">378</strain>
    </source>
</reference>
<comment type="similarity">
    <text evidence="1 2">Belongs to the glycosyl hydrolase 31 family.</text>
</comment>
<dbReference type="PANTHER" id="PTHR43863">
    <property type="entry name" value="HYDROLASE, PUTATIVE (AFU_ORTHOLOGUE AFUA_1G03140)-RELATED"/>
    <property type="match status" value="1"/>
</dbReference>
<dbReference type="Proteomes" id="UP000733611">
    <property type="component" value="Unassembled WGS sequence"/>
</dbReference>
<dbReference type="SUPFAM" id="SSF51445">
    <property type="entry name" value="(Trans)glycosidases"/>
    <property type="match status" value="1"/>
</dbReference>
<dbReference type="GO" id="GO:0030246">
    <property type="term" value="F:carbohydrate binding"/>
    <property type="evidence" value="ECO:0007669"/>
    <property type="project" value="InterPro"/>
</dbReference>
<dbReference type="GO" id="GO:0005975">
    <property type="term" value="P:carbohydrate metabolic process"/>
    <property type="evidence" value="ECO:0007669"/>
    <property type="project" value="InterPro"/>
</dbReference>
<comment type="caution">
    <text evidence="5">The sequence shown here is derived from an EMBL/GenBank/DDBJ whole genome shotgun (WGS) entry which is preliminary data.</text>
</comment>
<dbReference type="CDD" id="cd14752">
    <property type="entry name" value="GH31_N"/>
    <property type="match status" value="1"/>
</dbReference>
<dbReference type="PANTHER" id="PTHR43863:SF2">
    <property type="entry name" value="MALTASE-GLUCOAMYLASE"/>
    <property type="match status" value="1"/>
</dbReference>
<dbReference type="Pfam" id="PF21365">
    <property type="entry name" value="Glyco_hydro_31_3rd"/>
    <property type="match status" value="1"/>
</dbReference>
<evidence type="ECO:0000259" key="3">
    <source>
        <dbReference type="Pfam" id="PF01055"/>
    </source>
</evidence>
<feature type="domain" description="Glycosyl hydrolase family 31 C-terminal" evidence="4">
    <location>
        <begin position="604"/>
        <end position="688"/>
    </location>
</feature>
<keyword evidence="2" id="KW-0326">Glycosidase</keyword>
<evidence type="ECO:0000313" key="6">
    <source>
        <dbReference type="Proteomes" id="UP000733611"/>
    </source>
</evidence>
<evidence type="ECO:0000259" key="4">
    <source>
        <dbReference type="Pfam" id="PF21365"/>
    </source>
</evidence>
<dbReference type="GO" id="GO:0004553">
    <property type="term" value="F:hydrolase activity, hydrolyzing O-glycosyl compounds"/>
    <property type="evidence" value="ECO:0007669"/>
    <property type="project" value="InterPro"/>
</dbReference>
<evidence type="ECO:0000256" key="1">
    <source>
        <dbReference type="ARBA" id="ARBA00007806"/>
    </source>
</evidence>
<feature type="domain" description="Glycoside hydrolase family 31 TIM barrel" evidence="3">
    <location>
        <begin position="259"/>
        <end position="595"/>
    </location>
</feature>
<dbReference type="InterPro" id="IPR051816">
    <property type="entry name" value="Glycosyl_Hydrolase_31"/>
</dbReference>
<proteinExistence type="inferred from homology"/>
<dbReference type="EMBL" id="JAHLFE010000011">
    <property type="protein sequence ID" value="MBU3843342.1"/>
    <property type="molecule type" value="Genomic_DNA"/>
</dbReference>
<dbReference type="CDD" id="cd06591">
    <property type="entry name" value="GH31_xylosidase_XylS"/>
    <property type="match status" value="1"/>
</dbReference>
<dbReference type="InterPro" id="IPR011013">
    <property type="entry name" value="Gal_mutarotase_sf_dom"/>
</dbReference>
<dbReference type="Gene3D" id="2.60.40.1180">
    <property type="entry name" value="Golgi alpha-mannosidase II"/>
    <property type="match status" value="1"/>
</dbReference>
<name>A0A948WYA7_9GAMM</name>
<evidence type="ECO:0000313" key="5">
    <source>
        <dbReference type="EMBL" id="MBU3843342.1"/>
    </source>
</evidence>
<dbReference type="SUPFAM" id="SSF51011">
    <property type="entry name" value="Glycosyl hydrolase domain"/>
    <property type="match status" value="1"/>
</dbReference>
<dbReference type="InterPro" id="IPR017853">
    <property type="entry name" value="GH"/>
</dbReference>
<dbReference type="AlphaFoldDB" id="A0A948WYA7"/>
<dbReference type="SUPFAM" id="SSF74650">
    <property type="entry name" value="Galactose mutarotase-like"/>
    <property type="match status" value="1"/>
</dbReference>
<accession>A0A948WYA7</accession>
<evidence type="ECO:0000256" key="2">
    <source>
        <dbReference type="RuleBase" id="RU361185"/>
    </source>
</evidence>
<protein>
    <submittedName>
        <fullName evidence="5">Glycoside hydrolase family 31 protein</fullName>
    </submittedName>
</protein>
<dbReference type="InterPro" id="IPR048395">
    <property type="entry name" value="Glyco_hydro_31_C"/>
</dbReference>
<dbReference type="InterPro" id="IPR013780">
    <property type="entry name" value="Glyco_hydro_b"/>
</dbReference>
<sequence>MAGIIEAKDGKLYRYFEGQTTCIEPWGKNSLRVRSVMMGYDYSTDNFALSMDVPAQYAAGEANKDCTIKTWKERQSVVSNFPGESFIDVPCGSITNGKITATITAGGKIVFTNSDGKLLLEEFARNRLDGHSKDLSALEIVGREFMPHRGGDFQITARFEPNATERIYGMGQYQQPYLNLKGCTLELAQRNSQASVPFMLSTQGYGFLWNNPAIGKVTFAKNLTEWVAFSSKKLDYWICAGDTPAEIEEQYAAVTGTVPMMPDYAMGFWQCKLRYCTQDELLNVAREYKKRGLPIDVIVVDFFHWEHQGDWDFDRTYWPDPEGMIKELKDMGIELMVSIWPTVETASVNFKDLNEHGYLIRTERGVQYAMDFMAPTIHFDATNPGAREFVWNVAKKNYYDRGVRIFWLDEAEPEYKVYDFDHFRYYAGSNAQIGNMYPVMYAKTFFDGMQKEGQENILNLLRCAWAGSQKYGALVWSGDIGTTFASMRNQIAAGLNMGLAGITWWTTDIGGFHGGNPNDEAYREVFARWFEWGTFCPVMRVHGDREPRQEPVGTTGGAYCCSGGPNEVYSYGERVYEICKKYMDYRVKLKPYIKTIMEEAHTKGTPVIRPMFYDFPEDQQTYEHEDQHMFGPNLLIAPVYEAGQEQKQVYLPAGAKWRNIHTNEVFAGGQTVTVATPLEVTPVFARDGFDLI</sequence>
<dbReference type="Gene3D" id="2.60.40.1760">
    <property type="entry name" value="glycosyl hydrolase (family 31)"/>
    <property type="match status" value="1"/>
</dbReference>
<organism evidence="5 6">
    <name type="scientific">Candidatus Anaerobiospirillum pullicola</name>
    <dbReference type="NCBI Taxonomy" id="2838451"/>
    <lineage>
        <taxon>Bacteria</taxon>
        <taxon>Pseudomonadati</taxon>
        <taxon>Pseudomonadota</taxon>
        <taxon>Gammaproteobacteria</taxon>
        <taxon>Aeromonadales</taxon>
        <taxon>Succinivibrionaceae</taxon>
        <taxon>Anaerobiospirillum</taxon>
    </lineage>
</organism>
<dbReference type="Pfam" id="PF01055">
    <property type="entry name" value="Glyco_hydro_31_2nd"/>
    <property type="match status" value="1"/>
</dbReference>
<dbReference type="Gene3D" id="3.20.20.80">
    <property type="entry name" value="Glycosidases"/>
    <property type="match status" value="1"/>
</dbReference>